<evidence type="ECO:0000256" key="11">
    <source>
        <dbReference type="SAM" id="SignalP"/>
    </source>
</evidence>
<dbReference type="Gene3D" id="2.40.170.20">
    <property type="entry name" value="TonB-dependent receptor, beta-barrel domain"/>
    <property type="match status" value="1"/>
</dbReference>
<keyword evidence="5 9" id="KW-0812">Transmembrane</keyword>
<dbReference type="InterPro" id="IPR012910">
    <property type="entry name" value="Plug_dom"/>
</dbReference>
<evidence type="ECO:0000256" key="6">
    <source>
        <dbReference type="ARBA" id="ARBA00023077"/>
    </source>
</evidence>
<keyword evidence="3 9" id="KW-0813">Transport</keyword>
<feature type="chain" id="PRO_5046504888" evidence="11">
    <location>
        <begin position="26"/>
        <end position="665"/>
    </location>
</feature>
<evidence type="ECO:0000313" key="14">
    <source>
        <dbReference type="EMBL" id="MCB5410901.1"/>
    </source>
</evidence>
<evidence type="ECO:0000256" key="3">
    <source>
        <dbReference type="ARBA" id="ARBA00022448"/>
    </source>
</evidence>
<evidence type="ECO:0000256" key="5">
    <source>
        <dbReference type="ARBA" id="ARBA00022692"/>
    </source>
</evidence>
<reference evidence="14 15" key="1">
    <citation type="submission" date="2020-07" db="EMBL/GenBank/DDBJ databases">
        <title>Pseudogemmobacter sp. nov., isolated from poultry manure in Taiwan.</title>
        <authorList>
            <person name="Lin S.-Y."/>
            <person name="Tang Y.-S."/>
            <person name="Young C.-C."/>
        </authorList>
    </citation>
    <scope>NUCLEOTIDE SEQUENCE [LARGE SCALE GENOMIC DNA]</scope>
    <source>
        <strain evidence="14 15">CC-YST710</strain>
    </source>
</reference>
<dbReference type="PANTHER" id="PTHR30069:SF41">
    <property type="entry name" value="HEME_HEMOPEXIN UTILIZATION PROTEIN C"/>
    <property type="match status" value="1"/>
</dbReference>
<gene>
    <name evidence="14" type="ORF">H0485_12935</name>
</gene>
<dbReference type="CDD" id="cd01347">
    <property type="entry name" value="ligand_gated_channel"/>
    <property type="match status" value="1"/>
</dbReference>
<dbReference type="SUPFAM" id="SSF56935">
    <property type="entry name" value="Porins"/>
    <property type="match status" value="1"/>
</dbReference>
<evidence type="ECO:0000256" key="8">
    <source>
        <dbReference type="ARBA" id="ARBA00023237"/>
    </source>
</evidence>
<evidence type="ECO:0000256" key="1">
    <source>
        <dbReference type="ARBA" id="ARBA00004571"/>
    </source>
</evidence>
<organism evidence="14 15">
    <name type="scientific">Pseudogemmobacter faecipullorum</name>
    <dbReference type="NCBI Taxonomy" id="2755041"/>
    <lineage>
        <taxon>Bacteria</taxon>
        <taxon>Pseudomonadati</taxon>
        <taxon>Pseudomonadota</taxon>
        <taxon>Alphaproteobacteria</taxon>
        <taxon>Rhodobacterales</taxon>
        <taxon>Paracoccaceae</taxon>
        <taxon>Pseudogemmobacter</taxon>
    </lineage>
</organism>
<keyword evidence="4 9" id="KW-1134">Transmembrane beta strand</keyword>
<keyword evidence="15" id="KW-1185">Reference proteome</keyword>
<dbReference type="Gene3D" id="2.170.130.10">
    <property type="entry name" value="TonB-dependent receptor, plug domain"/>
    <property type="match status" value="1"/>
</dbReference>
<keyword evidence="14" id="KW-0675">Receptor</keyword>
<feature type="domain" description="TonB-dependent receptor-like beta-barrel" evidence="12">
    <location>
        <begin position="246"/>
        <end position="638"/>
    </location>
</feature>
<comment type="similarity">
    <text evidence="2 9 10">Belongs to the TonB-dependent receptor family.</text>
</comment>
<evidence type="ECO:0000256" key="4">
    <source>
        <dbReference type="ARBA" id="ARBA00022452"/>
    </source>
</evidence>
<keyword evidence="11" id="KW-0732">Signal</keyword>
<dbReference type="InterPro" id="IPR036942">
    <property type="entry name" value="Beta-barrel_TonB_sf"/>
</dbReference>
<keyword evidence="7 9" id="KW-0472">Membrane</keyword>
<protein>
    <submittedName>
        <fullName evidence="14">TonB-dependent receptor</fullName>
    </submittedName>
</protein>
<dbReference type="Pfam" id="PF07715">
    <property type="entry name" value="Plug"/>
    <property type="match status" value="1"/>
</dbReference>
<dbReference type="PANTHER" id="PTHR30069">
    <property type="entry name" value="TONB-DEPENDENT OUTER MEMBRANE RECEPTOR"/>
    <property type="match status" value="1"/>
</dbReference>
<dbReference type="InterPro" id="IPR000531">
    <property type="entry name" value="Beta-barrel_TonB"/>
</dbReference>
<evidence type="ECO:0000256" key="7">
    <source>
        <dbReference type="ARBA" id="ARBA00023136"/>
    </source>
</evidence>
<dbReference type="RefSeq" id="WP_226936200.1">
    <property type="nucleotide sequence ID" value="NZ_JACDXX010000011.1"/>
</dbReference>
<accession>A0ABS8CND0</accession>
<sequence length="665" mass="72630">MSDRISLRAALLSSVALLVTTQAFAQERPRVTEPLGTVVLETRRDVQTQTATAVTEIDQEELDDRQASTIAELVATVPGVTLVNGSTPLGSGINIRGFGGGSTYGSNQKVMITIDGATQGSEEIYRIGTQLFTDPELYKRVEVIRGTVGSFEYGSGVVGGLIQLETKDASDFTGGETGYKLRQALSFGTNGDGITSSTTLAWQPSEDLEFLASYIWRRQGKQVDGDGNLLGAEGFKTPSYSLKGKYTFGASRDQSVTLSYTDTQLAERDVPYDAISDLPFFGNVDRDMQSRNLALTYRWNPDDNDLIDLTAALTYADQEILQTGVPAPGNATTNADLRYETTKLTVKNTALFALGTTSHELRTGFEVIRKDRLEASSAPGGLDERLAFFVIDEVSFGNGLTLTPALRYETQDIDGTRYGYEKYSNDAVMGGLSARYEFTTGVAIFGSAAYTEALPILDDLTNINQNWGGWLVNYMTTPEKSRTFEIGASYRASDLFAAGDAISVKGNYYNTDTWDVTSESGLNTVTMKGLEIEGAYSMANGFYGELSANIVDGSSRSTAWVWNDYYKFTPTDTLRLALGKRWDDTLDLSWEVAASKRYDEGDATAAIPGNAVHALRATYRPQEGVLAGTEMRFGVENLFDRDYQPRLATRDAPGRNIKFTIAKTF</sequence>
<feature type="signal peptide" evidence="11">
    <location>
        <begin position="1"/>
        <end position="25"/>
    </location>
</feature>
<dbReference type="EMBL" id="JACDXX010000011">
    <property type="protein sequence ID" value="MCB5410901.1"/>
    <property type="molecule type" value="Genomic_DNA"/>
</dbReference>
<comment type="caution">
    <text evidence="14">The sequence shown here is derived from an EMBL/GenBank/DDBJ whole genome shotgun (WGS) entry which is preliminary data.</text>
</comment>
<evidence type="ECO:0000259" key="13">
    <source>
        <dbReference type="Pfam" id="PF07715"/>
    </source>
</evidence>
<evidence type="ECO:0000313" key="15">
    <source>
        <dbReference type="Proteomes" id="UP001198571"/>
    </source>
</evidence>
<keyword evidence="8 9" id="KW-0998">Cell outer membrane</keyword>
<name>A0ABS8CND0_9RHOB</name>
<dbReference type="PROSITE" id="PS52016">
    <property type="entry name" value="TONB_DEPENDENT_REC_3"/>
    <property type="match status" value="1"/>
</dbReference>
<keyword evidence="6 10" id="KW-0798">TonB box</keyword>
<evidence type="ECO:0000256" key="10">
    <source>
        <dbReference type="RuleBase" id="RU003357"/>
    </source>
</evidence>
<dbReference type="InterPro" id="IPR037066">
    <property type="entry name" value="Plug_dom_sf"/>
</dbReference>
<evidence type="ECO:0000256" key="2">
    <source>
        <dbReference type="ARBA" id="ARBA00009810"/>
    </source>
</evidence>
<dbReference type="Proteomes" id="UP001198571">
    <property type="component" value="Unassembled WGS sequence"/>
</dbReference>
<dbReference type="InterPro" id="IPR039426">
    <property type="entry name" value="TonB-dep_rcpt-like"/>
</dbReference>
<evidence type="ECO:0000256" key="9">
    <source>
        <dbReference type="PROSITE-ProRule" id="PRU01360"/>
    </source>
</evidence>
<evidence type="ECO:0000259" key="12">
    <source>
        <dbReference type="Pfam" id="PF00593"/>
    </source>
</evidence>
<feature type="domain" description="TonB-dependent receptor plug" evidence="13">
    <location>
        <begin position="48"/>
        <end position="160"/>
    </location>
</feature>
<dbReference type="Pfam" id="PF00593">
    <property type="entry name" value="TonB_dep_Rec_b-barrel"/>
    <property type="match status" value="1"/>
</dbReference>
<comment type="subcellular location">
    <subcellularLocation>
        <location evidence="1 9">Cell outer membrane</location>
        <topology evidence="1 9">Multi-pass membrane protein</topology>
    </subcellularLocation>
</comment>
<proteinExistence type="inferred from homology"/>